<keyword evidence="9" id="KW-0325">Glycoprotein</keyword>
<evidence type="ECO:0000313" key="14">
    <source>
        <dbReference type="Ensembl" id="ENSLOCP00000019761.1"/>
    </source>
</evidence>
<dbReference type="InterPro" id="IPR000152">
    <property type="entry name" value="EGF-type_Asp/Asn_hydroxyl_site"/>
</dbReference>
<dbReference type="PROSITE" id="PS50026">
    <property type="entry name" value="EGF_3"/>
    <property type="match status" value="2"/>
</dbReference>
<dbReference type="GO" id="GO:0005783">
    <property type="term" value="C:endoplasmic reticulum"/>
    <property type="evidence" value="ECO:0007669"/>
    <property type="project" value="UniProtKB-SubCell"/>
</dbReference>
<dbReference type="InterPro" id="IPR000742">
    <property type="entry name" value="EGF"/>
</dbReference>
<dbReference type="InterPro" id="IPR002049">
    <property type="entry name" value="LE_dom"/>
</dbReference>
<evidence type="ECO:0000256" key="4">
    <source>
        <dbReference type="ARBA" id="ARBA00022729"/>
    </source>
</evidence>
<keyword evidence="5" id="KW-0677">Repeat</keyword>
<dbReference type="InterPro" id="IPR018097">
    <property type="entry name" value="EGF_Ca-bd_CS"/>
</dbReference>
<dbReference type="PANTHER" id="PTHR24039">
    <property type="entry name" value="FIBRILLIN-RELATED"/>
    <property type="match status" value="1"/>
</dbReference>
<dbReference type="InterPro" id="IPR021852">
    <property type="entry name" value="DUF3456"/>
</dbReference>
<keyword evidence="4 12" id="KW-0732">Signal</keyword>
<dbReference type="EMBL" id="AHAT01021026">
    <property type="status" value="NOT_ANNOTATED_CDS"/>
    <property type="molecule type" value="Genomic_DNA"/>
</dbReference>
<dbReference type="Pfam" id="PF07645">
    <property type="entry name" value="EGF_CA"/>
    <property type="match status" value="2"/>
</dbReference>
<dbReference type="AlphaFoldDB" id="W5NGK2"/>
<evidence type="ECO:0000256" key="10">
    <source>
        <dbReference type="PROSITE-ProRule" id="PRU00076"/>
    </source>
</evidence>
<reference evidence="15" key="1">
    <citation type="submission" date="2011-12" db="EMBL/GenBank/DDBJ databases">
        <title>The Draft Genome of Lepisosteus oculatus.</title>
        <authorList>
            <consortium name="The Broad Institute Genome Assembly &amp; Analysis Group"/>
            <consortium name="Computational R&amp;D Group"/>
            <consortium name="and Sequencing Platform"/>
            <person name="Di Palma F."/>
            <person name="Alfoldi J."/>
            <person name="Johnson J."/>
            <person name="Berlin A."/>
            <person name="Gnerre S."/>
            <person name="Jaffe D."/>
            <person name="MacCallum I."/>
            <person name="Young S."/>
            <person name="Walker B.J."/>
            <person name="Lander E.S."/>
            <person name="Lindblad-Toh K."/>
        </authorList>
    </citation>
    <scope>NUCLEOTIDE SEQUENCE [LARGE SCALE GENOMIC DNA]</scope>
</reference>
<feature type="chain" id="PRO_5004869297" evidence="12">
    <location>
        <begin position="33"/>
        <end position="367"/>
    </location>
</feature>
<comment type="similarity">
    <text evidence="2">Belongs to the CRELD family.</text>
</comment>
<keyword evidence="6" id="KW-0256">Endoplasmic reticulum</keyword>
<dbReference type="InterPro" id="IPR009030">
    <property type="entry name" value="Growth_fac_rcpt_cys_sf"/>
</dbReference>
<dbReference type="SMART" id="SM00181">
    <property type="entry name" value="EGF"/>
    <property type="match status" value="3"/>
</dbReference>
<sequence length="367" mass="40705">CLATSSSKMQYLACVMCILFLTIVFYSQCTDAIDEKDLCSTCRRINDNFAKGLEDTAKKNFGGGNTDWEERRLSKYETSEIRLVEILENLCDSSSFECNQMVEEHEEHFENWWFKKKEKYPDLFKWFCIDTIEVCCPKGTFGPDCNACIGGSERPCHGNGACDGDGTRRGSGKCSCHAGYEGEFCLDCAAGFYNEERNDTFSLCTECHNSCKTCKGPTNTECDECKPGWSEDDEGACNDVDECSNETSPCEENQYCLNTEGSFSCKACDRACASCTKEGSDNCVSCAPGYNLEDGKCTDVDECNLPDKVCLRENEECTNTQGSYKCFCSNGFEDKDGVCVKTEETENSDSSAIDSSKLSTEGVHEDL</sequence>
<dbReference type="InterPro" id="IPR006212">
    <property type="entry name" value="Furin_repeat"/>
</dbReference>
<dbReference type="eggNOG" id="KOG4260">
    <property type="taxonomic scope" value="Eukaryota"/>
</dbReference>
<feature type="disulfide bond" evidence="10">
    <location>
        <begin position="176"/>
        <end position="185"/>
    </location>
</feature>
<evidence type="ECO:0000313" key="15">
    <source>
        <dbReference type="Proteomes" id="UP000018468"/>
    </source>
</evidence>
<organism evidence="14 15">
    <name type="scientific">Lepisosteus oculatus</name>
    <name type="common">Spotted gar</name>
    <dbReference type="NCBI Taxonomy" id="7918"/>
    <lineage>
        <taxon>Eukaryota</taxon>
        <taxon>Metazoa</taxon>
        <taxon>Chordata</taxon>
        <taxon>Craniata</taxon>
        <taxon>Vertebrata</taxon>
        <taxon>Euteleostomi</taxon>
        <taxon>Actinopterygii</taxon>
        <taxon>Neopterygii</taxon>
        <taxon>Holostei</taxon>
        <taxon>Semionotiformes</taxon>
        <taxon>Lepisosteidae</taxon>
        <taxon>Lepisosteus</taxon>
    </lineage>
</organism>
<dbReference type="Bgee" id="ENSLOCG00000016043">
    <property type="expression patterns" value="Expressed in ovary and 13 other cell types or tissues"/>
</dbReference>
<keyword evidence="15" id="KW-1185">Reference proteome</keyword>
<dbReference type="InterPro" id="IPR001881">
    <property type="entry name" value="EGF-like_Ca-bd_dom"/>
</dbReference>
<dbReference type="Ensembl" id="ENSLOCT00000019794.1">
    <property type="protein sequence ID" value="ENSLOCP00000019761.1"/>
    <property type="gene ID" value="ENSLOCG00000016043.1"/>
</dbReference>
<protein>
    <submittedName>
        <fullName evidence="14">Cysteine-rich with EGF-like domains 2</fullName>
    </submittedName>
</protein>
<dbReference type="HOGENOM" id="CLU_038974_1_0_1"/>
<feature type="region of interest" description="Disordered" evidence="11">
    <location>
        <begin position="344"/>
        <end position="367"/>
    </location>
</feature>
<dbReference type="Pfam" id="PF11938">
    <property type="entry name" value="DUF3456"/>
    <property type="match status" value="2"/>
</dbReference>
<dbReference type="OMA" id="TDNFNKG"/>
<name>W5NGK2_LEPOC</name>
<dbReference type="PROSITE" id="PS01248">
    <property type="entry name" value="EGF_LAM_1"/>
    <property type="match status" value="1"/>
</dbReference>
<dbReference type="SMART" id="SM00179">
    <property type="entry name" value="EGF_CA"/>
    <property type="match status" value="2"/>
</dbReference>
<evidence type="ECO:0000256" key="5">
    <source>
        <dbReference type="ARBA" id="ARBA00022737"/>
    </source>
</evidence>
<dbReference type="PROSITE" id="PS00022">
    <property type="entry name" value="EGF_1"/>
    <property type="match status" value="1"/>
</dbReference>
<comment type="caution">
    <text evidence="10">Lacks conserved residue(s) required for the propagation of feature annotation.</text>
</comment>
<dbReference type="PROSITE" id="PS01187">
    <property type="entry name" value="EGF_CA"/>
    <property type="match status" value="2"/>
</dbReference>
<evidence type="ECO:0000256" key="1">
    <source>
        <dbReference type="ARBA" id="ARBA00004240"/>
    </source>
</evidence>
<dbReference type="FunCoup" id="W5NGK2">
    <property type="interactions" value="359"/>
</dbReference>
<feature type="compositionally biased region" description="Low complexity" evidence="11">
    <location>
        <begin position="348"/>
        <end position="359"/>
    </location>
</feature>
<evidence type="ECO:0000256" key="7">
    <source>
        <dbReference type="ARBA" id="ARBA00022837"/>
    </source>
</evidence>
<dbReference type="PANTHER" id="PTHR24039:SF28">
    <property type="entry name" value="EGF-LIKE DOMAIN-CONTAINING PROTEIN"/>
    <property type="match status" value="1"/>
</dbReference>
<dbReference type="GO" id="GO:0030855">
    <property type="term" value="P:epithelial cell differentiation"/>
    <property type="evidence" value="ECO:0007669"/>
    <property type="project" value="UniProtKB-ARBA"/>
</dbReference>
<evidence type="ECO:0000256" key="2">
    <source>
        <dbReference type="ARBA" id="ARBA00005897"/>
    </source>
</evidence>
<dbReference type="Proteomes" id="UP000018468">
    <property type="component" value="Linkage group LG8"/>
</dbReference>
<dbReference type="Gene3D" id="2.90.20.10">
    <property type="entry name" value="Plasmodium vivax P25 domain"/>
    <property type="match status" value="1"/>
</dbReference>
<dbReference type="FunFam" id="2.10.25.10:FF:000038">
    <property type="entry name" value="Fibrillin 2"/>
    <property type="match status" value="1"/>
</dbReference>
<accession>W5NGK2</accession>
<evidence type="ECO:0000256" key="12">
    <source>
        <dbReference type="SAM" id="SignalP"/>
    </source>
</evidence>
<keyword evidence="7" id="KW-0106">Calcium</keyword>
<evidence type="ECO:0000256" key="8">
    <source>
        <dbReference type="ARBA" id="ARBA00023157"/>
    </source>
</evidence>
<evidence type="ECO:0000256" key="11">
    <source>
        <dbReference type="SAM" id="MobiDB-lite"/>
    </source>
</evidence>
<dbReference type="SUPFAM" id="SSF57184">
    <property type="entry name" value="Growth factor receptor domain"/>
    <property type="match status" value="1"/>
</dbReference>
<evidence type="ECO:0000259" key="13">
    <source>
        <dbReference type="PROSITE" id="PS50026"/>
    </source>
</evidence>
<reference evidence="14" key="2">
    <citation type="submission" date="2025-08" db="UniProtKB">
        <authorList>
            <consortium name="Ensembl"/>
        </authorList>
    </citation>
    <scope>IDENTIFICATION</scope>
</reference>
<dbReference type="SMART" id="SM00261">
    <property type="entry name" value="FU"/>
    <property type="match status" value="2"/>
</dbReference>
<evidence type="ECO:0000256" key="6">
    <source>
        <dbReference type="ARBA" id="ARBA00022824"/>
    </source>
</evidence>
<feature type="signal peptide" evidence="12">
    <location>
        <begin position="1"/>
        <end position="32"/>
    </location>
</feature>
<keyword evidence="8 10" id="KW-1015">Disulfide bond</keyword>
<dbReference type="Gene3D" id="2.10.25.10">
    <property type="entry name" value="Laminin"/>
    <property type="match status" value="1"/>
</dbReference>
<feature type="domain" description="EGF-like" evidence="13">
    <location>
        <begin position="144"/>
        <end position="186"/>
    </location>
</feature>
<dbReference type="STRING" id="7918.ENSLOCP00000019761"/>
<dbReference type="InterPro" id="IPR049883">
    <property type="entry name" value="NOTCH1_EGF-like"/>
</dbReference>
<comment type="subcellular location">
    <subcellularLocation>
        <location evidence="1">Endoplasmic reticulum</location>
    </subcellularLocation>
</comment>
<feature type="domain" description="EGF-like" evidence="13">
    <location>
        <begin position="299"/>
        <end position="338"/>
    </location>
</feature>
<dbReference type="GO" id="GO:0005509">
    <property type="term" value="F:calcium ion binding"/>
    <property type="evidence" value="ECO:0007669"/>
    <property type="project" value="InterPro"/>
</dbReference>
<dbReference type="PROSITE" id="PS00010">
    <property type="entry name" value="ASX_HYDROXYL"/>
    <property type="match status" value="1"/>
</dbReference>
<keyword evidence="3 10" id="KW-0245">EGF-like domain</keyword>
<dbReference type="CDD" id="cd00064">
    <property type="entry name" value="FU"/>
    <property type="match status" value="2"/>
</dbReference>
<dbReference type="InParanoid" id="W5NGK2"/>
<evidence type="ECO:0000256" key="3">
    <source>
        <dbReference type="ARBA" id="ARBA00022536"/>
    </source>
</evidence>
<evidence type="ECO:0000256" key="9">
    <source>
        <dbReference type="ARBA" id="ARBA00023180"/>
    </source>
</evidence>
<proteinExistence type="inferred from homology"/>
<dbReference type="GeneTree" id="ENSGT00940000160071"/>
<reference evidence="14" key="3">
    <citation type="submission" date="2025-09" db="UniProtKB">
        <authorList>
            <consortium name="Ensembl"/>
        </authorList>
    </citation>
    <scope>IDENTIFICATION</scope>
</reference>